<dbReference type="GO" id="GO:0005634">
    <property type="term" value="C:nucleus"/>
    <property type="evidence" value="ECO:0007669"/>
    <property type="project" value="TreeGrafter"/>
</dbReference>
<sequence>MAGAAQQPVRGIMAGAAQQPVRGIMAGAAQQPVRGIMAGAAQQPVRGIMAGAAQQPVRGIMAGAAQQPSEASWQVQLSSRSEASWQVQPSSLWTCRRPPSRPPSSCISGIISTLMMFSNVPISILVCLYVTGNGYIEEKELESFFKELEVAWRGADIDPSNPMLKERVKDFVQQFDKNKDGRIEMSELAEILPNEENFLLCFRQFVKSGTEFMKVSVAMG</sequence>
<dbReference type="Proteomes" id="UP000324091">
    <property type="component" value="Chromosome 13"/>
</dbReference>
<dbReference type="GO" id="GO:0099509">
    <property type="term" value="P:regulation of presynaptic cytosolic calcium ion concentration"/>
    <property type="evidence" value="ECO:0007669"/>
    <property type="project" value="TreeGrafter"/>
</dbReference>
<dbReference type="PROSITE" id="PS50222">
    <property type="entry name" value="EF_HAND_2"/>
    <property type="match status" value="1"/>
</dbReference>
<keyword evidence="6" id="KW-1185">Reference proteome</keyword>
<name>A0A5C6PBN2_9TELE</name>
<dbReference type="GO" id="GO:0030425">
    <property type="term" value="C:dendrite"/>
    <property type="evidence" value="ECO:0007669"/>
    <property type="project" value="TreeGrafter"/>
</dbReference>
<gene>
    <name evidence="5" type="ORF">D4764_13G0008030</name>
</gene>
<evidence type="ECO:0000313" key="6">
    <source>
        <dbReference type="Proteomes" id="UP000324091"/>
    </source>
</evidence>
<dbReference type="PANTHER" id="PTHR19972:SF4">
    <property type="entry name" value="CALRETININ"/>
    <property type="match status" value="1"/>
</dbReference>
<dbReference type="GO" id="GO:0005829">
    <property type="term" value="C:cytosol"/>
    <property type="evidence" value="ECO:0007669"/>
    <property type="project" value="TreeGrafter"/>
</dbReference>
<accession>A0A5C6PBN2</accession>
<dbReference type="PROSITE" id="PS00018">
    <property type="entry name" value="EF_HAND_1"/>
    <property type="match status" value="1"/>
</dbReference>
<dbReference type="SUPFAM" id="SSF47473">
    <property type="entry name" value="EF-hand"/>
    <property type="match status" value="1"/>
</dbReference>
<dbReference type="InterPro" id="IPR018247">
    <property type="entry name" value="EF_Hand_1_Ca_BS"/>
</dbReference>
<dbReference type="InterPro" id="IPR002048">
    <property type="entry name" value="EF_hand_dom"/>
</dbReference>
<keyword evidence="3" id="KW-0106">Calcium</keyword>
<reference evidence="5 6" key="1">
    <citation type="submission" date="2019-04" db="EMBL/GenBank/DDBJ databases">
        <title>Chromosome genome assembly for Takifugu flavidus.</title>
        <authorList>
            <person name="Xiao S."/>
        </authorList>
    </citation>
    <scope>NUCLEOTIDE SEQUENCE [LARGE SCALE GENOMIC DNA]</scope>
    <source>
        <strain evidence="5">HTHZ2018</strain>
        <tissue evidence="5">Muscle</tissue>
    </source>
</reference>
<feature type="domain" description="EF-hand" evidence="4">
    <location>
        <begin position="163"/>
        <end position="198"/>
    </location>
</feature>
<evidence type="ECO:0000256" key="1">
    <source>
        <dbReference type="ARBA" id="ARBA00007217"/>
    </source>
</evidence>
<dbReference type="PANTHER" id="PTHR19972">
    <property type="entry name" value="CALBINDIN"/>
    <property type="match status" value="1"/>
</dbReference>
<proteinExistence type="inferred from homology"/>
<evidence type="ECO:0000256" key="2">
    <source>
        <dbReference type="ARBA" id="ARBA00022723"/>
    </source>
</evidence>
<evidence type="ECO:0000313" key="5">
    <source>
        <dbReference type="EMBL" id="TWW76141.1"/>
    </source>
</evidence>
<dbReference type="Gene3D" id="1.10.238.10">
    <property type="entry name" value="EF-hand"/>
    <property type="match status" value="1"/>
</dbReference>
<keyword evidence="2" id="KW-0479">Metal-binding</keyword>
<protein>
    <submittedName>
        <fullName evidence="5">Calretinin</fullName>
    </submittedName>
</protein>
<dbReference type="InterPro" id="IPR011992">
    <property type="entry name" value="EF-hand-dom_pair"/>
</dbReference>
<evidence type="ECO:0000256" key="3">
    <source>
        <dbReference type="ARBA" id="ARBA00022837"/>
    </source>
</evidence>
<comment type="similarity">
    <text evidence="1">Belongs to the calbindin family.</text>
</comment>
<dbReference type="GO" id="GO:1900271">
    <property type="term" value="P:regulation of long-term synaptic potentiation"/>
    <property type="evidence" value="ECO:0007669"/>
    <property type="project" value="TreeGrafter"/>
</dbReference>
<dbReference type="Pfam" id="PF13499">
    <property type="entry name" value="EF-hand_7"/>
    <property type="match status" value="1"/>
</dbReference>
<dbReference type="InterPro" id="IPR051001">
    <property type="entry name" value="Calbindin_Ca-bind"/>
</dbReference>
<dbReference type="AlphaFoldDB" id="A0A5C6PBN2"/>
<dbReference type="EMBL" id="RHFK02000005">
    <property type="protein sequence ID" value="TWW76141.1"/>
    <property type="molecule type" value="Genomic_DNA"/>
</dbReference>
<dbReference type="GO" id="GO:0043195">
    <property type="term" value="C:terminal bouton"/>
    <property type="evidence" value="ECO:0007669"/>
    <property type="project" value="TreeGrafter"/>
</dbReference>
<comment type="caution">
    <text evidence="5">The sequence shown here is derived from an EMBL/GenBank/DDBJ whole genome shotgun (WGS) entry which is preliminary data.</text>
</comment>
<dbReference type="GO" id="GO:0005509">
    <property type="term" value="F:calcium ion binding"/>
    <property type="evidence" value="ECO:0007669"/>
    <property type="project" value="InterPro"/>
</dbReference>
<evidence type="ECO:0000259" key="4">
    <source>
        <dbReference type="PROSITE" id="PS50222"/>
    </source>
</evidence>
<organism evidence="5 6">
    <name type="scientific">Takifugu flavidus</name>
    <name type="common">sansaifugu</name>
    <dbReference type="NCBI Taxonomy" id="433684"/>
    <lineage>
        <taxon>Eukaryota</taxon>
        <taxon>Metazoa</taxon>
        <taxon>Chordata</taxon>
        <taxon>Craniata</taxon>
        <taxon>Vertebrata</taxon>
        <taxon>Euteleostomi</taxon>
        <taxon>Actinopterygii</taxon>
        <taxon>Neopterygii</taxon>
        <taxon>Teleostei</taxon>
        <taxon>Neoteleostei</taxon>
        <taxon>Acanthomorphata</taxon>
        <taxon>Eupercaria</taxon>
        <taxon>Tetraodontiformes</taxon>
        <taxon>Tetradontoidea</taxon>
        <taxon>Tetraodontidae</taxon>
        <taxon>Takifugu</taxon>
    </lineage>
</organism>